<gene>
    <name evidence="2" type="ORF">K435DRAFT_775974</name>
</gene>
<dbReference type="GO" id="GO:0005739">
    <property type="term" value="C:mitochondrion"/>
    <property type="evidence" value="ECO:0007669"/>
    <property type="project" value="TreeGrafter"/>
</dbReference>
<keyword evidence="1" id="KW-0472">Membrane</keyword>
<keyword evidence="3" id="KW-1185">Reference proteome</keyword>
<organism evidence="2 3">
    <name type="scientific">Dendrothele bispora (strain CBS 962.96)</name>
    <dbReference type="NCBI Taxonomy" id="1314807"/>
    <lineage>
        <taxon>Eukaryota</taxon>
        <taxon>Fungi</taxon>
        <taxon>Dikarya</taxon>
        <taxon>Basidiomycota</taxon>
        <taxon>Agaricomycotina</taxon>
        <taxon>Agaricomycetes</taxon>
        <taxon>Agaricomycetidae</taxon>
        <taxon>Agaricales</taxon>
        <taxon>Agaricales incertae sedis</taxon>
        <taxon>Dendrothele</taxon>
    </lineage>
</organism>
<dbReference type="EMBL" id="ML179087">
    <property type="protein sequence ID" value="THV01588.1"/>
    <property type="molecule type" value="Genomic_DNA"/>
</dbReference>
<dbReference type="InterPro" id="IPR012098">
    <property type="entry name" value="SND3_fun"/>
</dbReference>
<feature type="transmembrane region" description="Helical" evidence="1">
    <location>
        <begin position="20"/>
        <end position="41"/>
    </location>
</feature>
<evidence type="ECO:0000256" key="1">
    <source>
        <dbReference type="SAM" id="Phobius"/>
    </source>
</evidence>
<name>A0A4S8MG03_DENBC</name>
<evidence type="ECO:0000313" key="3">
    <source>
        <dbReference type="Proteomes" id="UP000297245"/>
    </source>
</evidence>
<protein>
    <submittedName>
        <fullName evidence="2">Uncharacterized protein</fullName>
    </submittedName>
</protein>
<reference evidence="2 3" key="1">
    <citation type="journal article" date="2019" name="Nat. Ecol. Evol.">
        <title>Megaphylogeny resolves global patterns of mushroom evolution.</title>
        <authorList>
            <person name="Varga T."/>
            <person name="Krizsan K."/>
            <person name="Foldi C."/>
            <person name="Dima B."/>
            <person name="Sanchez-Garcia M."/>
            <person name="Sanchez-Ramirez S."/>
            <person name="Szollosi G.J."/>
            <person name="Szarkandi J.G."/>
            <person name="Papp V."/>
            <person name="Albert L."/>
            <person name="Andreopoulos W."/>
            <person name="Angelini C."/>
            <person name="Antonin V."/>
            <person name="Barry K.W."/>
            <person name="Bougher N.L."/>
            <person name="Buchanan P."/>
            <person name="Buyck B."/>
            <person name="Bense V."/>
            <person name="Catcheside P."/>
            <person name="Chovatia M."/>
            <person name="Cooper J."/>
            <person name="Damon W."/>
            <person name="Desjardin D."/>
            <person name="Finy P."/>
            <person name="Geml J."/>
            <person name="Haridas S."/>
            <person name="Hughes K."/>
            <person name="Justo A."/>
            <person name="Karasinski D."/>
            <person name="Kautmanova I."/>
            <person name="Kiss B."/>
            <person name="Kocsube S."/>
            <person name="Kotiranta H."/>
            <person name="LaButti K.M."/>
            <person name="Lechner B.E."/>
            <person name="Liimatainen K."/>
            <person name="Lipzen A."/>
            <person name="Lukacs Z."/>
            <person name="Mihaltcheva S."/>
            <person name="Morgado L.N."/>
            <person name="Niskanen T."/>
            <person name="Noordeloos M.E."/>
            <person name="Ohm R.A."/>
            <person name="Ortiz-Santana B."/>
            <person name="Ovrebo C."/>
            <person name="Racz N."/>
            <person name="Riley R."/>
            <person name="Savchenko A."/>
            <person name="Shiryaev A."/>
            <person name="Soop K."/>
            <person name="Spirin V."/>
            <person name="Szebenyi C."/>
            <person name="Tomsovsky M."/>
            <person name="Tulloss R.E."/>
            <person name="Uehling J."/>
            <person name="Grigoriev I.V."/>
            <person name="Vagvolgyi C."/>
            <person name="Papp T."/>
            <person name="Martin F.M."/>
            <person name="Miettinen O."/>
            <person name="Hibbett D.S."/>
            <person name="Nagy L.G."/>
        </authorList>
    </citation>
    <scope>NUCLEOTIDE SEQUENCE [LARGE SCALE GENOMIC DNA]</scope>
    <source>
        <strain evidence="2 3">CBS 962.96</strain>
    </source>
</reference>
<dbReference type="Proteomes" id="UP000297245">
    <property type="component" value="Unassembled WGS sequence"/>
</dbReference>
<dbReference type="GO" id="GO:0045047">
    <property type="term" value="P:protein targeting to ER"/>
    <property type="evidence" value="ECO:0007669"/>
    <property type="project" value="InterPro"/>
</dbReference>
<sequence>MTTVRDYDLSEVSKLLFPDYIGITMITFLHGYMTFTQPFLIQPLMGLKKLVRRVKPVMVHVFGQKAEGGLKGPWKTVSGMFVAHSTLPTA</sequence>
<dbReference type="PANTHER" id="PTHR28112:SF1">
    <property type="entry name" value="SRP-INDEPENDENT TARGETING PROTEIN 3"/>
    <property type="match status" value="1"/>
</dbReference>
<evidence type="ECO:0000313" key="2">
    <source>
        <dbReference type="EMBL" id="THV01588.1"/>
    </source>
</evidence>
<dbReference type="PANTHER" id="PTHR28112">
    <property type="entry name" value="SRP-INDEPENDENT TARGETING PROTEIN 3"/>
    <property type="match status" value="1"/>
</dbReference>
<dbReference type="OrthoDB" id="18139at2759"/>
<dbReference type="GO" id="GO:0005783">
    <property type="term" value="C:endoplasmic reticulum"/>
    <property type="evidence" value="ECO:0007669"/>
    <property type="project" value="InterPro"/>
</dbReference>
<keyword evidence="1" id="KW-0812">Transmembrane</keyword>
<accession>A0A4S8MG03</accession>
<dbReference type="AlphaFoldDB" id="A0A4S8MG03"/>
<proteinExistence type="predicted"/>
<dbReference type="Pfam" id="PF10032">
    <property type="entry name" value="Pho88"/>
    <property type="match status" value="1"/>
</dbReference>
<keyword evidence="1" id="KW-1133">Transmembrane helix</keyword>